<keyword evidence="3" id="KW-1185">Reference proteome</keyword>
<dbReference type="AlphaFoldDB" id="A0A0B1TJK5"/>
<feature type="region of interest" description="Disordered" evidence="1">
    <location>
        <begin position="86"/>
        <end position="115"/>
    </location>
</feature>
<protein>
    <submittedName>
        <fullName evidence="2">Uncharacterized protein</fullName>
    </submittedName>
</protein>
<dbReference type="OrthoDB" id="10391153at2759"/>
<feature type="compositionally biased region" description="Basic and acidic residues" evidence="1">
    <location>
        <begin position="86"/>
        <end position="108"/>
    </location>
</feature>
<reference evidence="2 3" key="1">
    <citation type="submission" date="2014-03" db="EMBL/GenBank/DDBJ databases">
        <title>Draft genome of the hookworm Oesophagostomum dentatum.</title>
        <authorList>
            <person name="Mitreva M."/>
        </authorList>
    </citation>
    <scope>NUCLEOTIDE SEQUENCE [LARGE SCALE GENOMIC DNA]</scope>
    <source>
        <strain evidence="2 3">OD-Hann</strain>
    </source>
</reference>
<dbReference type="Proteomes" id="UP000053660">
    <property type="component" value="Unassembled WGS sequence"/>
</dbReference>
<sequence>MVEHQGDYIDYSVPGTSYEVVDSNIVTHSQQVVIQQASSSAQRIVSAGGITNYSSDQPSSSKATARVSNVKRPVFAASTNSVYRKAPNEVHHDVTYAKTPEQSKRPKTENPVYNL</sequence>
<evidence type="ECO:0000256" key="1">
    <source>
        <dbReference type="SAM" id="MobiDB-lite"/>
    </source>
</evidence>
<organism evidence="2 3">
    <name type="scientific">Oesophagostomum dentatum</name>
    <name type="common">Nodular worm</name>
    <dbReference type="NCBI Taxonomy" id="61180"/>
    <lineage>
        <taxon>Eukaryota</taxon>
        <taxon>Metazoa</taxon>
        <taxon>Ecdysozoa</taxon>
        <taxon>Nematoda</taxon>
        <taxon>Chromadorea</taxon>
        <taxon>Rhabditida</taxon>
        <taxon>Rhabditina</taxon>
        <taxon>Rhabditomorpha</taxon>
        <taxon>Strongyloidea</taxon>
        <taxon>Strongylidae</taxon>
        <taxon>Oesophagostomum</taxon>
    </lineage>
</organism>
<evidence type="ECO:0000313" key="2">
    <source>
        <dbReference type="EMBL" id="KHJ97444.1"/>
    </source>
</evidence>
<evidence type="ECO:0000313" key="3">
    <source>
        <dbReference type="Proteomes" id="UP000053660"/>
    </source>
</evidence>
<dbReference type="EMBL" id="KN549454">
    <property type="protein sequence ID" value="KHJ97444.1"/>
    <property type="molecule type" value="Genomic_DNA"/>
</dbReference>
<gene>
    <name evidence="2" type="ORF">OESDEN_02582</name>
</gene>
<name>A0A0B1TJK5_OESDE</name>
<proteinExistence type="predicted"/>
<accession>A0A0B1TJK5</accession>